<evidence type="ECO:0000313" key="3">
    <source>
        <dbReference type="Proteomes" id="UP001237642"/>
    </source>
</evidence>
<dbReference type="Pfam" id="PF26253">
    <property type="entry name" value="RdRP_head"/>
    <property type="match status" value="1"/>
</dbReference>
<dbReference type="Proteomes" id="UP001237642">
    <property type="component" value="Unassembled WGS sequence"/>
</dbReference>
<sequence length="136" mass="15696">MSTEAEKVEKVNTMLGEEINDIIKLLSYLTIDELIRLDILAALHFSSETPLRRVVKSPCSVILYGCDDFKETLRNIKDVHEDAFALYHVSYDYAKSKGDLSKCNFVWKFVGHALSHFHAIKAKENCIVCHLFLRRY</sequence>
<dbReference type="AlphaFoldDB" id="A0AAD8N0A8"/>
<organism evidence="2 3">
    <name type="scientific">Heracleum sosnowskyi</name>
    <dbReference type="NCBI Taxonomy" id="360622"/>
    <lineage>
        <taxon>Eukaryota</taxon>
        <taxon>Viridiplantae</taxon>
        <taxon>Streptophyta</taxon>
        <taxon>Embryophyta</taxon>
        <taxon>Tracheophyta</taxon>
        <taxon>Spermatophyta</taxon>
        <taxon>Magnoliopsida</taxon>
        <taxon>eudicotyledons</taxon>
        <taxon>Gunneridae</taxon>
        <taxon>Pentapetalae</taxon>
        <taxon>asterids</taxon>
        <taxon>campanulids</taxon>
        <taxon>Apiales</taxon>
        <taxon>Apiaceae</taxon>
        <taxon>Apioideae</taxon>
        <taxon>apioid superclade</taxon>
        <taxon>Tordylieae</taxon>
        <taxon>Tordyliinae</taxon>
        <taxon>Heracleum</taxon>
    </lineage>
</organism>
<reference evidence="2" key="1">
    <citation type="submission" date="2023-02" db="EMBL/GenBank/DDBJ databases">
        <title>Genome of toxic invasive species Heracleum sosnowskyi carries increased number of genes despite the absence of recent whole-genome duplications.</title>
        <authorList>
            <person name="Schelkunov M."/>
            <person name="Shtratnikova V."/>
            <person name="Makarenko M."/>
            <person name="Klepikova A."/>
            <person name="Omelchenko D."/>
            <person name="Novikova G."/>
            <person name="Obukhova E."/>
            <person name="Bogdanov V."/>
            <person name="Penin A."/>
            <person name="Logacheva M."/>
        </authorList>
    </citation>
    <scope>NUCLEOTIDE SEQUENCE</scope>
    <source>
        <strain evidence="2">Hsosn_3</strain>
        <tissue evidence="2">Leaf</tissue>
    </source>
</reference>
<feature type="domain" description="RDRP C-terminal head" evidence="1">
    <location>
        <begin position="68"/>
        <end position="131"/>
    </location>
</feature>
<reference evidence="2" key="2">
    <citation type="submission" date="2023-05" db="EMBL/GenBank/DDBJ databases">
        <authorList>
            <person name="Schelkunov M.I."/>
        </authorList>
    </citation>
    <scope>NUCLEOTIDE SEQUENCE</scope>
    <source>
        <strain evidence="2">Hsosn_3</strain>
        <tissue evidence="2">Leaf</tissue>
    </source>
</reference>
<gene>
    <name evidence="2" type="ORF">POM88_006778</name>
</gene>
<evidence type="ECO:0000259" key="1">
    <source>
        <dbReference type="Pfam" id="PF26253"/>
    </source>
</evidence>
<keyword evidence="3" id="KW-1185">Reference proteome</keyword>
<dbReference type="EMBL" id="JAUIZM010000002">
    <property type="protein sequence ID" value="KAK1396915.1"/>
    <property type="molecule type" value="Genomic_DNA"/>
</dbReference>
<accession>A0AAD8N0A8</accession>
<dbReference type="InterPro" id="IPR058752">
    <property type="entry name" value="RDRP_C_head"/>
</dbReference>
<proteinExistence type="predicted"/>
<comment type="caution">
    <text evidence="2">The sequence shown here is derived from an EMBL/GenBank/DDBJ whole genome shotgun (WGS) entry which is preliminary data.</text>
</comment>
<protein>
    <recommendedName>
        <fullName evidence="1">RDRP C-terminal head domain-containing protein</fullName>
    </recommendedName>
</protein>
<name>A0AAD8N0A8_9APIA</name>
<evidence type="ECO:0000313" key="2">
    <source>
        <dbReference type="EMBL" id="KAK1396915.1"/>
    </source>
</evidence>